<evidence type="ECO:0000313" key="2">
    <source>
        <dbReference type="Proteomes" id="UP000499080"/>
    </source>
</evidence>
<organism evidence="1 2">
    <name type="scientific">Araneus ventricosus</name>
    <name type="common">Orbweaver spider</name>
    <name type="synonym">Epeira ventricosa</name>
    <dbReference type="NCBI Taxonomy" id="182803"/>
    <lineage>
        <taxon>Eukaryota</taxon>
        <taxon>Metazoa</taxon>
        <taxon>Ecdysozoa</taxon>
        <taxon>Arthropoda</taxon>
        <taxon>Chelicerata</taxon>
        <taxon>Arachnida</taxon>
        <taxon>Araneae</taxon>
        <taxon>Araneomorphae</taxon>
        <taxon>Entelegynae</taxon>
        <taxon>Araneoidea</taxon>
        <taxon>Araneidae</taxon>
        <taxon>Araneus</taxon>
    </lineage>
</organism>
<dbReference type="AlphaFoldDB" id="A0A4Y2GAU2"/>
<dbReference type="Proteomes" id="UP000499080">
    <property type="component" value="Unassembled WGS sequence"/>
</dbReference>
<dbReference type="EMBL" id="BGPR01001292">
    <property type="protein sequence ID" value="GBM50307.1"/>
    <property type="molecule type" value="Genomic_DNA"/>
</dbReference>
<sequence length="106" mass="12094">MLTSLQRATIQTFIEYLDGETTELASFSVNIGKQLTNCEEFPIINFDGIELDEININKTVLNKDQQYLLYIVRAIQTGQYAPDLAVRDTESVSHFLWMTCANSVLR</sequence>
<proteinExistence type="predicted"/>
<gene>
    <name evidence="1" type="ORF">AVEN_219076_1</name>
</gene>
<reference evidence="1 2" key="1">
    <citation type="journal article" date="2019" name="Sci. Rep.">
        <title>Orb-weaving spider Araneus ventricosus genome elucidates the spidroin gene catalogue.</title>
        <authorList>
            <person name="Kono N."/>
            <person name="Nakamura H."/>
            <person name="Ohtoshi R."/>
            <person name="Moran D.A.P."/>
            <person name="Shinohara A."/>
            <person name="Yoshida Y."/>
            <person name="Fujiwara M."/>
            <person name="Mori M."/>
            <person name="Tomita M."/>
            <person name="Arakawa K."/>
        </authorList>
    </citation>
    <scope>NUCLEOTIDE SEQUENCE [LARGE SCALE GENOMIC DNA]</scope>
</reference>
<comment type="caution">
    <text evidence="1">The sequence shown here is derived from an EMBL/GenBank/DDBJ whole genome shotgun (WGS) entry which is preliminary data.</text>
</comment>
<protein>
    <submittedName>
        <fullName evidence="1">Uncharacterized protein</fullName>
    </submittedName>
</protein>
<keyword evidence="2" id="KW-1185">Reference proteome</keyword>
<name>A0A4Y2GAU2_ARAVE</name>
<accession>A0A4Y2GAU2</accession>
<evidence type="ECO:0000313" key="1">
    <source>
        <dbReference type="EMBL" id="GBM50307.1"/>
    </source>
</evidence>